<evidence type="ECO:0000313" key="1">
    <source>
        <dbReference type="EMBL" id="CAB4147871.1"/>
    </source>
</evidence>
<evidence type="ECO:0000313" key="4">
    <source>
        <dbReference type="EMBL" id="CAB4219548.1"/>
    </source>
</evidence>
<proteinExistence type="predicted"/>
<reference evidence="3" key="1">
    <citation type="submission" date="2020-05" db="EMBL/GenBank/DDBJ databases">
        <authorList>
            <person name="Chiriac C."/>
            <person name="Salcher M."/>
            <person name="Ghai R."/>
            <person name="Kavagutti S V."/>
        </authorList>
    </citation>
    <scope>NUCLEOTIDE SEQUENCE</scope>
</reference>
<organism evidence="3">
    <name type="scientific">uncultured Caudovirales phage</name>
    <dbReference type="NCBI Taxonomy" id="2100421"/>
    <lineage>
        <taxon>Viruses</taxon>
        <taxon>Duplodnaviria</taxon>
        <taxon>Heunggongvirae</taxon>
        <taxon>Uroviricota</taxon>
        <taxon>Caudoviricetes</taxon>
        <taxon>Peduoviridae</taxon>
        <taxon>Maltschvirus</taxon>
        <taxon>Maltschvirus maltsch</taxon>
    </lineage>
</organism>
<dbReference type="EMBL" id="LR797116">
    <property type="protein sequence ID" value="CAB4188048.1"/>
    <property type="molecule type" value="Genomic_DNA"/>
</dbReference>
<accession>A0A6J5R3B0</accession>
<sequence>MAGTLTPTPYQTVLDADGVAVSGALIYTYVGGTTTAATTYADASLATPNTNPIVADSAGRFVAYLPAGGNFKFTYKTAAGATIEEQDNVLSVPGAAVNLDIEGTVGEAVTAGQVVYLSSGAESPALTAGSWYLADADLSVSSTLPQSVGIAVSAIAINTAGTIRLAGTVTPASAVVVGSTYYVSTTAGALTATPPVLSRQVGVALTTSSLLMAGTTAISVLPNPISQDVLFVDATYDIGKSGANRPRDFFQSRNATIGGTLGVTGLATLATLGVTGAATLSSTLGVTGVTTLTGGLNTALTVPNGGTGVATQQAYGVLVGGTTATGAMQSIVPGTSGFVLTSAGTGALPTWAVGGTAVDDQNNILANQVFS</sequence>
<protein>
    <submittedName>
        <fullName evidence="3">Uncharacterized protein</fullName>
    </submittedName>
</protein>
<dbReference type="EMBL" id="LR796490">
    <property type="protein sequence ID" value="CAB4147871.1"/>
    <property type="molecule type" value="Genomic_DNA"/>
</dbReference>
<evidence type="ECO:0000313" key="3">
    <source>
        <dbReference type="EMBL" id="CAB4188048.1"/>
    </source>
</evidence>
<name>A0A6J5R3B0_9CAUD</name>
<gene>
    <name evidence="2" type="ORF">UFOVP1017_50</name>
    <name evidence="3" type="ORF">UFOVP1168_50</name>
    <name evidence="4" type="ORF">UFOVP1617_2</name>
    <name evidence="1" type="ORF">UFOVP511_50</name>
</gene>
<evidence type="ECO:0000313" key="2">
    <source>
        <dbReference type="EMBL" id="CAB4178543.1"/>
    </source>
</evidence>
<dbReference type="EMBL" id="LR797483">
    <property type="protein sequence ID" value="CAB4219548.1"/>
    <property type="molecule type" value="Genomic_DNA"/>
</dbReference>
<dbReference type="EMBL" id="LR796968">
    <property type="protein sequence ID" value="CAB4178543.1"/>
    <property type="molecule type" value="Genomic_DNA"/>
</dbReference>